<feature type="transmembrane region" description="Helical" evidence="1">
    <location>
        <begin position="88"/>
        <end position="116"/>
    </location>
</feature>
<dbReference type="PATRIC" id="fig|1134510.3.peg.763"/>
<keyword evidence="1" id="KW-0812">Transmembrane</keyword>
<feature type="signal peptide" evidence="2">
    <location>
        <begin position="1"/>
        <end position="28"/>
    </location>
</feature>
<sequence>MIKVFKNHVFRVFIAVFFSLSQIINAHANHLRNSPQQENISVSVMEQGKKKVINMATFYVPSFTYEAKNEPALEGKIEKVFEPITLGIFTTVGALSFGFLIGSIMGMFTGILGWAVGKTKGK</sequence>
<reference evidence="3 4" key="1">
    <citation type="submission" date="2012-04" db="EMBL/GenBank/DDBJ databases">
        <title>The Genome Sequence of Bartonella koehlerae C-29.</title>
        <authorList>
            <consortium name="The Broad Institute Genome Sequencing Platform"/>
            <consortium name="The Broad Institute Genome Sequencing Center for Infectious Disease"/>
            <person name="Feldgarden M."/>
            <person name="Kirby J."/>
            <person name="Kosoy M."/>
            <person name="Birtles R."/>
            <person name="Probert W.S."/>
            <person name="Chiaraviglio L."/>
            <person name="Walker B."/>
            <person name="Young S.K."/>
            <person name="Zeng Q."/>
            <person name="Gargeya S."/>
            <person name="Fitzgerald M."/>
            <person name="Haas B."/>
            <person name="Abouelleil A."/>
            <person name="Alvarado L."/>
            <person name="Arachchi H.M."/>
            <person name="Berlin A.M."/>
            <person name="Chapman S.B."/>
            <person name="Goldberg J."/>
            <person name="Griggs A."/>
            <person name="Gujja S."/>
            <person name="Hansen M."/>
            <person name="Howarth C."/>
            <person name="Imamovic A."/>
            <person name="Larimer J."/>
            <person name="McCowen C."/>
            <person name="Montmayeur A."/>
            <person name="Murphy C."/>
            <person name="Neiman D."/>
            <person name="Pearson M."/>
            <person name="Priest M."/>
            <person name="Roberts A."/>
            <person name="Saif S."/>
            <person name="Shea T."/>
            <person name="Sisk P."/>
            <person name="Sykes S."/>
            <person name="Wortman J."/>
            <person name="Nusbaum C."/>
            <person name="Birren B."/>
        </authorList>
    </citation>
    <scope>NUCLEOTIDE SEQUENCE [LARGE SCALE GENOMIC DNA]</scope>
    <source>
        <strain evidence="3 4">C-29</strain>
    </source>
</reference>
<keyword evidence="2" id="KW-0732">Signal</keyword>
<organism evidence="3 4">
    <name type="scientific">Bartonella koehlerae C-29</name>
    <dbReference type="NCBI Taxonomy" id="1134510"/>
    <lineage>
        <taxon>Bacteria</taxon>
        <taxon>Pseudomonadati</taxon>
        <taxon>Pseudomonadota</taxon>
        <taxon>Alphaproteobacteria</taxon>
        <taxon>Hyphomicrobiales</taxon>
        <taxon>Bartonellaceae</taxon>
        <taxon>Bartonella</taxon>
    </lineage>
</organism>
<evidence type="ECO:0000313" key="4">
    <source>
        <dbReference type="Proteomes" id="UP000027015"/>
    </source>
</evidence>
<dbReference type="EMBL" id="AHPL01000007">
    <property type="protein sequence ID" value="KEC55377.1"/>
    <property type="molecule type" value="Genomic_DNA"/>
</dbReference>
<dbReference type="Proteomes" id="UP000027015">
    <property type="component" value="Unassembled WGS sequence"/>
</dbReference>
<feature type="chain" id="PRO_5001647828" description="Protein-disulfide reductase" evidence="2">
    <location>
        <begin position="29"/>
        <end position="122"/>
    </location>
</feature>
<evidence type="ECO:0000256" key="2">
    <source>
        <dbReference type="SAM" id="SignalP"/>
    </source>
</evidence>
<keyword evidence="1" id="KW-0472">Membrane</keyword>
<proteinExistence type="predicted"/>
<gene>
    <name evidence="3" type="ORF">O9A_00657</name>
</gene>
<evidence type="ECO:0008006" key="5">
    <source>
        <dbReference type="Google" id="ProtNLM"/>
    </source>
</evidence>
<evidence type="ECO:0000313" key="3">
    <source>
        <dbReference type="EMBL" id="KEC55377.1"/>
    </source>
</evidence>
<protein>
    <recommendedName>
        <fullName evidence="5">Protein-disulfide reductase</fullName>
    </recommendedName>
</protein>
<comment type="caution">
    <text evidence="3">The sequence shown here is derived from an EMBL/GenBank/DDBJ whole genome shotgun (WGS) entry which is preliminary data.</text>
</comment>
<keyword evidence="1" id="KW-1133">Transmembrane helix</keyword>
<dbReference type="RefSeq" id="WP_034458736.1">
    <property type="nucleotide sequence ID" value="NZ_CADEAH010000001.1"/>
</dbReference>
<dbReference type="AlphaFoldDB" id="A0A067WHI3"/>
<keyword evidence="4" id="KW-1185">Reference proteome</keyword>
<dbReference type="HOGENOM" id="CLU_163845_0_0_5"/>
<name>A0A067WHI3_9HYPH</name>
<dbReference type="OrthoDB" id="7923606at2"/>
<accession>A0A067WHI3</accession>
<evidence type="ECO:0000256" key="1">
    <source>
        <dbReference type="SAM" id="Phobius"/>
    </source>
</evidence>
<dbReference type="eggNOG" id="ENOG5031415">
    <property type="taxonomic scope" value="Bacteria"/>
</dbReference>